<feature type="domain" description="UBC core" evidence="7">
    <location>
        <begin position="263"/>
        <end position="423"/>
    </location>
</feature>
<dbReference type="InterPro" id="IPR016135">
    <property type="entry name" value="UBQ-conjugating_enzyme/RWD"/>
</dbReference>
<keyword evidence="3" id="KW-0547">Nucleotide-binding</keyword>
<dbReference type="PROSITE" id="PS50127">
    <property type="entry name" value="UBC_2"/>
    <property type="match status" value="1"/>
</dbReference>
<evidence type="ECO:0000256" key="6">
    <source>
        <dbReference type="SAM" id="MobiDB-lite"/>
    </source>
</evidence>
<dbReference type="Proteomes" id="UP001408789">
    <property type="component" value="Unassembled WGS sequence"/>
</dbReference>
<protein>
    <recommendedName>
        <fullName evidence="1">E2 ubiquitin-conjugating enzyme</fullName>
        <ecNumber evidence="1">2.3.2.23</ecNumber>
    </recommendedName>
</protein>
<keyword evidence="4" id="KW-0833">Ubl conjugation pathway</keyword>
<dbReference type="Pfam" id="PF00179">
    <property type="entry name" value="UQ_con"/>
    <property type="match status" value="1"/>
</dbReference>
<accession>A0AAP0GHL6</accession>
<proteinExistence type="predicted"/>
<dbReference type="InterPro" id="IPR000608">
    <property type="entry name" value="UBC"/>
</dbReference>
<evidence type="ECO:0000313" key="9">
    <source>
        <dbReference type="Proteomes" id="UP001408789"/>
    </source>
</evidence>
<evidence type="ECO:0000256" key="1">
    <source>
        <dbReference type="ARBA" id="ARBA00012486"/>
    </source>
</evidence>
<sequence>MGSSQTGIYIPQKSMKRVFPGSSSDVSSPPDNGNLNHKNKMLKKNEDARVLISSGTKYGVQATKEVNSDKKGKDVYISSTVSGEIELSSDESESEDEYTVLQSRFDNIDLPTGIEAPIPLFSGADKMKKKIKSTTGNAMRSLSSMTGHAKPANGSKTSVSSGLRVQKDAMKVQSVKKLVKIRHHKGSPGSIVSSLIKRHEQFEHVTNHGQTIPMEDETVVQDSGSKDEVLRKYKNFKKFDIVGDFSDHHYAGSSSAMMEPPRNWAKKIQEEWKILKNNLPDMIFVRVYESRMDLLRAVIIGAEGTPYHDGLFFFDVCFPKNYPHEPPQVHYHSGGLRINPNLYHSGKVCLSLLNTWIGSTNEKWTPGVSNMFQVLLSIQALILNAKPYFNEPAYEGSRGSVNGENKSLQYNERTLILSLKTMVYTMKKPPKHFEDLVVGHFHDRARCILTSCKAYMRGIRVGCGVDEGEETGSRGFRNDVKGYMKPLVGEFKQIGVENLEEFLPPTQNLTQKIRSFFGI</sequence>
<dbReference type="FunFam" id="3.10.110.10:FF:000028">
    <property type="entry name" value="Probable ubiquitin-conjugating enzyme E2 23"/>
    <property type="match status" value="1"/>
</dbReference>
<dbReference type="Gene3D" id="3.10.110.10">
    <property type="entry name" value="Ubiquitin Conjugating Enzyme"/>
    <property type="match status" value="1"/>
</dbReference>
<organism evidence="8 9">
    <name type="scientific">Deinandra increscens subsp. villosa</name>
    <dbReference type="NCBI Taxonomy" id="3103831"/>
    <lineage>
        <taxon>Eukaryota</taxon>
        <taxon>Viridiplantae</taxon>
        <taxon>Streptophyta</taxon>
        <taxon>Embryophyta</taxon>
        <taxon>Tracheophyta</taxon>
        <taxon>Spermatophyta</taxon>
        <taxon>Magnoliopsida</taxon>
        <taxon>eudicotyledons</taxon>
        <taxon>Gunneridae</taxon>
        <taxon>Pentapetalae</taxon>
        <taxon>asterids</taxon>
        <taxon>campanulids</taxon>
        <taxon>Asterales</taxon>
        <taxon>Asteraceae</taxon>
        <taxon>Asteroideae</taxon>
        <taxon>Heliantheae alliance</taxon>
        <taxon>Madieae</taxon>
        <taxon>Madiinae</taxon>
        <taxon>Deinandra</taxon>
    </lineage>
</organism>
<evidence type="ECO:0000313" key="8">
    <source>
        <dbReference type="EMBL" id="KAK9048435.1"/>
    </source>
</evidence>
<dbReference type="GO" id="GO:0005524">
    <property type="term" value="F:ATP binding"/>
    <property type="evidence" value="ECO:0007669"/>
    <property type="project" value="UniProtKB-KW"/>
</dbReference>
<dbReference type="SMART" id="SM00212">
    <property type="entry name" value="UBCc"/>
    <property type="match status" value="1"/>
</dbReference>
<keyword evidence="2" id="KW-0808">Transferase</keyword>
<keyword evidence="5" id="KW-0067">ATP-binding</keyword>
<keyword evidence="9" id="KW-1185">Reference proteome</keyword>
<dbReference type="GO" id="GO:0061631">
    <property type="term" value="F:ubiquitin conjugating enzyme activity"/>
    <property type="evidence" value="ECO:0007669"/>
    <property type="project" value="UniProtKB-EC"/>
</dbReference>
<comment type="caution">
    <text evidence="8">The sequence shown here is derived from an EMBL/GenBank/DDBJ whole genome shotgun (WGS) entry which is preliminary data.</text>
</comment>
<dbReference type="SUPFAM" id="SSF54495">
    <property type="entry name" value="UBC-like"/>
    <property type="match status" value="1"/>
</dbReference>
<dbReference type="PANTHER" id="PTHR46116">
    <property type="entry name" value="(E3-INDEPENDENT) E2 UBIQUITIN-CONJUGATING ENZYME"/>
    <property type="match status" value="1"/>
</dbReference>
<dbReference type="AlphaFoldDB" id="A0AAP0GHL6"/>
<dbReference type="PANTHER" id="PTHR46116:SF41">
    <property type="entry name" value="UBIQUITIN-CONJUGATING ENZYME E2 25-RELATED"/>
    <property type="match status" value="1"/>
</dbReference>
<name>A0AAP0GHL6_9ASTR</name>
<evidence type="ECO:0000256" key="5">
    <source>
        <dbReference type="ARBA" id="ARBA00022840"/>
    </source>
</evidence>
<feature type="region of interest" description="Disordered" evidence="6">
    <location>
        <begin position="1"/>
        <end position="39"/>
    </location>
</feature>
<feature type="compositionally biased region" description="Polar residues" evidence="6">
    <location>
        <begin position="135"/>
        <end position="146"/>
    </location>
</feature>
<dbReference type="EC" id="2.3.2.23" evidence="1"/>
<feature type="region of interest" description="Disordered" evidence="6">
    <location>
        <begin position="135"/>
        <end position="161"/>
    </location>
</feature>
<gene>
    <name evidence="8" type="ORF">SSX86_032603</name>
</gene>
<dbReference type="CDD" id="cd23837">
    <property type="entry name" value="UBCc_UBE2O"/>
    <property type="match status" value="1"/>
</dbReference>
<evidence type="ECO:0000256" key="2">
    <source>
        <dbReference type="ARBA" id="ARBA00022679"/>
    </source>
</evidence>
<evidence type="ECO:0000256" key="4">
    <source>
        <dbReference type="ARBA" id="ARBA00022786"/>
    </source>
</evidence>
<evidence type="ECO:0000259" key="7">
    <source>
        <dbReference type="PROSITE" id="PS50127"/>
    </source>
</evidence>
<dbReference type="EMBL" id="JBCNJP010012327">
    <property type="protein sequence ID" value="KAK9048435.1"/>
    <property type="molecule type" value="Genomic_DNA"/>
</dbReference>
<reference evidence="8 9" key="1">
    <citation type="submission" date="2024-04" db="EMBL/GenBank/DDBJ databases">
        <title>The reference genome of an endangered Asteraceae, Deinandra increscens subsp. villosa, native to the Central Coast of California.</title>
        <authorList>
            <person name="Guilliams M."/>
            <person name="Hasenstab-Lehman K."/>
            <person name="Meyer R."/>
            <person name="Mcevoy S."/>
        </authorList>
    </citation>
    <scope>NUCLEOTIDE SEQUENCE [LARGE SCALE GENOMIC DNA]</scope>
    <source>
        <tissue evidence="8">Leaf</tissue>
    </source>
</reference>
<evidence type="ECO:0000256" key="3">
    <source>
        <dbReference type="ARBA" id="ARBA00022741"/>
    </source>
</evidence>
<feature type="compositionally biased region" description="Low complexity" evidence="6">
    <location>
        <begin position="21"/>
        <end position="36"/>
    </location>
</feature>